<accession>G2KN39</accession>
<organism evidence="1 2">
    <name type="scientific">Micavibrio aeruginosavorus (strain ARL-13)</name>
    <dbReference type="NCBI Taxonomy" id="856793"/>
    <lineage>
        <taxon>Bacteria</taxon>
        <taxon>Pseudomonadati</taxon>
        <taxon>Bdellovibrionota</taxon>
        <taxon>Bdellovibrionia</taxon>
        <taxon>Bdellovibrionales</taxon>
        <taxon>Pseudobdellovibrionaceae</taxon>
        <taxon>Micavibrio</taxon>
    </lineage>
</organism>
<sequence length="64" mass="6861">MVDIVESGGVETNVNLKASFEQALDAKEPLQLQKGMDVALSPSQLMNGAKIPATVENWKARGFS</sequence>
<proteinExistence type="predicted"/>
<keyword evidence="2" id="KW-1185">Reference proteome</keyword>
<dbReference type="EMBL" id="CP002382">
    <property type="protein sequence ID" value="AEP09372.1"/>
    <property type="molecule type" value="Genomic_DNA"/>
</dbReference>
<dbReference type="KEGG" id="mai:MICA_1043"/>
<dbReference type="Proteomes" id="UP000009286">
    <property type="component" value="Chromosome"/>
</dbReference>
<dbReference type="OrthoDB" id="9851131at2"/>
<dbReference type="HOGENOM" id="CLU_2862747_0_0_5"/>
<dbReference type="RefSeq" id="WP_014102595.1">
    <property type="nucleotide sequence ID" value="NC_016026.1"/>
</dbReference>
<name>G2KN39_MICAA</name>
<dbReference type="AlphaFoldDB" id="G2KN39"/>
<evidence type="ECO:0000313" key="2">
    <source>
        <dbReference type="Proteomes" id="UP000009286"/>
    </source>
</evidence>
<protein>
    <submittedName>
        <fullName evidence="1">Uncharacterized protein</fullName>
    </submittedName>
</protein>
<evidence type="ECO:0000313" key="1">
    <source>
        <dbReference type="EMBL" id="AEP09372.1"/>
    </source>
</evidence>
<reference evidence="1 2" key="1">
    <citation type="journal article" date="2011" name="BMC Genomics">
        <title>Genomic insights into an obligate epibiotic bacterial predator: Micavibrio aeruginosavorus ARL-13.</title>
        <authorList>
            <person name="Wang Z."/>
            <person name="Kadouri D."/>
            <person name="Wu M."/>
        </authorList>
    </citation>
    <scope>NUCLEOTIDE SEQUENCE [LARGE SCALE GENOMIC DNA]</scope>
    <source>
        <strain evidence="1 2">ARL-13</strain>
    </source>
</reference>
<gene>
    <name evidence="1" type="ordered locus">MICA_1043</name>
</gene>